<proteinExistence type="predicted"/>
<reference evidence="1 2" key="1">
    <citation type="submission" date="2016-10" db="EMBL/GenBank/DDBJ databases">
        <title>Complete genome sequences of three Cupriavidus strains isolated from various Malaysian environments.</title>
        <authorList>
            <person name="Abdullah A.A.-A."/>
            <person name="Shafie N.A.H."/>
            <person name="Lau N.S."/>
        </authorList>
    </citation>
    <scope>NUCLEOTIDE SEQUENCE [LARGE SCALE GENOMIC DNA]</scope>
    <source>
        <strain evidence="1 2">USMAA1020</strain>
        <plasmid evidence="1 2">unnamed1</plasmid>
    </source>
</reference>
<protein>
    <submittedName>
        <fullName evidence="1">Uncharacterized protein</fullName>
    </submittedName>
</protein>
<evidence type="ECO:0000313" key="2">
    <source>
        <dbReference type="Proteomes" id="UP000177515"/>
    </source>
</evidence>
<name>A0ABM6FGW2_9BURK</name>
<gene>
    <name evidence="1" type="ORF">BKK80_34765</name>
</gene>
<geneLocation type="plasmid" evidence="1 2">
    <name>unnamed1</name>
</geneLocation>
<keyword evidence="2" id="KW-1185">Reference proteome</keyword>
<dbReference type="Proteomes" id="UP000177515">
    <property type="component" value="Plasmid unnamed1"/>
</dbReference>
<evidence type="ECO:0000313" key="1">
    <source>
        <dbReference type="EMBL" id="AOZ11122.1"/>
    </source>
</evidence>
<accession>A0ABM6FGW2</accession>
<keyword evidence="1" id="KW-0614">Plasmid</keyword>
<sequence length="62" mass="6873">MLGPYLRADVVCPWCQHGNVLVHVEGPTSPVKPVDVCCHIRAYVWDDEGNGQFEFALVDSDS</sequence>
<dbReference type="EMBL" id="CP017756">
    <property type="protein sequence ID" value="AOZ11122.1"/>
    <property type="molecule type" value="Genomic_DNA"/>
</dbReference>
<organism evidence="1 2">
    <name type="scientific">Cupriavidus malaysiensis</name>
    <dbReference type="NCBI Taxonomy" id="367825"/>
    <lineage>
        <taxon>Bacteria</taxon>
        <taxon>Pseudomonadati</taxon>
        <taxon>Pseudomonadota</taxon>
        <taxon>Betaproteobacteria</taxon>
        <taxon>Burkholderiales</taxon>
        <taxon>Burkholderiaceae</taxon>
        <taxon>Cupriavidus</taxon>
    </lineage>
</organism>